<keyword evidence="11" id="KW-0175">Coiled coil</keyword>
<dbReference type="InterPro" id="IPR013260">
    <property type="entry name" value="mRNA_splic_SYF2"/>
</dbReference>
<dbReference type="FunFam" id="2.40.100.10:FF:000022">
    <property type="entry name" value="Peptidyl-prolyl cis-trans isomerase CYP95"/>
    <property type="match status" value="1"/>
</dbReference>
<dbReference type="GO" id="GO:0006397">
    <property type="term" value="P:mRNA processing"/>
    <property type="evidence" value="ECO:0007669"/>
    <property type="project" value="UniProtKB-KW"/>
</dbReference>
<dbReference type="GO" id="GO:0008380">
    <property type="term" value="P:RNA splicing"/>
    <property type="evidence" value="ECO:0007669"/>
    <property type="project" value="UniProtKB-KW"/>
</dbReference>
<dbReference type="GO" id="GO:0005681">
    <property type="term" value="C:spliceosomal complex"/>
    <property type="evidence" value="ECO:0007669"/>
    <property type="project" value="UniProtKB-KW"/>
</dbReference>
<dbReference type="Proteomes" id="UP001295684">
    <property type="component" value="Unassembled WGS sequence"/>
</dbReference>
<evidence type="ECO:0000256" key="7">
    <source>
        <dbReference type="ARBA" id="ARBA00023110"/>
    </source>
</evidence>
<proteinExistence type="inferred from homology"/>
<dbReference type="PROSITE" id="PS00170">
    <property type="entry name" value="CSA_PPIASE_1"/>
    <property type="match status" value="1"/>
</dbReference>
<dbReference type="InterPro" id="IPR002130">
    <property type="entry name" value="Cyclophilin-type_PPIase_dom"/>
</dbReference>
<evidence type="ECO:0000256" key="9">
    <source>
        <dbReference type="ARBA" id="ARBA00023235"/>
    </source>
</evidence>
<dbReference type="InterPro" id="IPR020892">
    <property type="entry name" value="Cyclophilin-type_PPIase_CS"/>
</dbReference>
<keyword evidence="5" id="KW-0507">mRNA processing</keyword>
<gene>
    <name evidence="13" type="ORF">ECRASSUSDP1_LOCUS10751</name>
</gene>
<evidence type="ECO:0000259" key="12">
    <source>
        <dbReference type="PROSITE" id="PS50072"/>
    </source>
</evidence>
<dbReference type="Pfam" id="PF08231">
    <property type="entry name" value="SYF2"/>
    <property type="match status" value="1"/>
</dbReference>
<comment type="subcellular location">
    <subcellularLocation>
        <location evidence="2">Nucleus</location>
    </subcellularLocation>
</comment>
<dbReference type="EC" id="5.2.1.8" evidence="4"/>
<dbReference type="Gene3D" id="2.40.100.10">
    <property type="entry name" value="Cyclophilin-like"/>
    <property type="match status" value="1"/>
</dbReference>
<evidence type="ECO:0000256" key="10">
    <source>
        <dbReference type="ARBA" id="ARBA00023242"/>
    </source>
</evidence>
<dbReference type="GO" id="GO:0005737">
    <property type="term" value="C:cytoplasm"/>
    <property type="evidence" value="ECO:0007669"/>
    <property type="project" value="TreeGrafter"/>
</dbReference>
<keyword evidence="6" id="KW-0747">Spliceosome</keyword>
<evidence type="ECO:0000256" key="6">
    <source>
        <dbReference type="ARBA" id="ARBA00022728"/>
    </source>
</evidence>
<evidence type="ECO:0000313" key="14">
    <source>
        <dbReference type="Proteomes" id="UP001295684"/>
    </source>
</evidence>
<evidence type="ECO:0000256" key="4">
    <source>
        <dbReference type="ARBA" id="ARBA00013194"/>
    </source>
</evidence>
<comment type="caution">
    <text evidence="13">The sequence shown here is derived from an EMBL/GenBank/DDBJ whole genome shotgun (WGS) entry which is preliminary data.</text>
</comment>
<keyword evidence="8" id="KW-0508">mRNA splicing</keyword>
<keyword evidence="7" id="KW-0697">Rotamase</keyword>
<dbReference type="PROSITE" id="PS50072">
    <property type="entry name" value="CSA_PPIASE_2"/>
    <property type="match status" value="1"/>
</dbReference>
<evidence type="ECO:0000256" key="2">
    <source>
        <dbReference type="ARBA" id="ARBA00004123"/>
    </source>
</evidence>
<name>A0AAD1UR23_EUPCR</name>
<evidence type="ECO:0000256" key="5">
    <source>
        <dbReference type="ARBA" id="ARBA00022664"/>
    </source>
</evidence>
<dbReference type="GO" id="GO:0006457">
    <property type="term" value="P:protein folding"/>
    <property type="evidence" value="ECO:0007669"/>
    <property type="project" value="InterPro"/>
</dbReference>
<dbReference type="Pfam" id="PF00160">
    <property type="entry name" value="Pro_isomerase"/>
    <property type="match status" value="1"/>
</dbReference>
<dbReference type="PRINTS" id="PR00153">
    <property type="entry name" value="CSAPPISMRASE"/>
</dbReference>
<dbReference type="EMBL" id="CAMPGE010010601">
    <property type="protein sequence ID" value="CAI2369450.1"/>
    <property type="molecule type" value="Genomic_DNA"/>
</dbReference>
<evidence type="ECO:0000256" key="3">
    <source>
        <dbReference type="ARBA" id="ARBA00010028"/>
    </source>
</evidence>
<sequence>MKKHTKVYFDINIGSKSMGRVVIQLYKDTPLTSENFRVLCTGENGIGKETKSKLHYKGSRFHRIIDGFVIQGGDIENGDGSGGESIYGKNFDDESFERRHSHAGLLSMANCGPDTNASQFFITLKPCPHLDGKHVVFGQVIEGMEAIFECAKVPTDINDKPRIPVYIFDCGEVNNKNKNIGKNDILESLVSKKERKRLQKMKEIEAEELKKVQEESQTLKGVVEVDEALEGQDHPEFKTEKEKKLYELKLKMNQARKLNNQAVIEENDRESNPQFDRIRKKKEWREQEEDYMNEIDKKGLSKDKRYLTDTVVKTEKQKRRKRKKITFGWDAFNDEAIYRAYEKRVDKLQADEIDDEKLTEEDKKKLEKQRLDKLVDDIEAQQEKRSQFKRPRLNVEEKDVDYINERNKKFNKKLERNFSKYASEIKANLERGSAV</sequence>
<protein>
    <recommendedName>
        <fullName evidence="4">peptidylprolyl isomerase</fullName>
        <ecNumber evidence="4">5.2.1.8</ecNumber>
    </recommendedName>
</protein>
<dbReference type="PANTHER" id="PTHR11071">
    <property type="entry name" value="PEPTIDYL-PROLYL CIS-TRANS ISOMERASE"/>
    <property type="match status" value="1"/>
</dbReference>
<keyword evidence="9" id="KW-0413">Isomerase</keyword>
<feature type="domain" description="PPIase cyclophilin-type" evidence="12">
    <location>
        <begin position="8"/>
        <end position="172"/>
    </location>
</feature>
<dbReference type="SUPFAM" id="SSF50891">
    <property type="entry name" value="Cyclophilin-like"/>
    <property type="match status" value="1"/>
</dbReference>
<comment type="similarity">
    <text evidence="3">Belongs to the SYF2 family.</text>
</comment>
<comment type="catalytic activity">
    <reaction evidence="1">
        <text>[protein]-peptidylproline (omega=180) = [protein]-peptidylproline (omega=0)</text>
        <dbReference type="Rhea" id="RHEA:16237"/>
        <dbReference type="Rhea" id="RHEA-COMP:10747"/>
        <dbReference type="Rhea" id="RHEA-COMP:10748"/>
        <dbReference type="ChEBI" id="CHEBI:83833"/>
        <dbReference type="ChEBI" id="CHEBI:83834"/>
        <dbReference type="EC" id="5.2.1.8"/>
    </reaction>
</comment>
<evidence type="ECO:0000256" key="11">
    <source>
        <dbReference type="SAM" id="Coils"/>
    </source>
</evidence>
<dbReference type="AlphaFoldDB" id="A0AAD1UR23"/>
<evidence type="ECO:0000313" key="13">
    <source>
        <dbReference type="EMBL" id="CAI2369450.1"/>
    </source>
</evidence>
<evidence type="ECO:0000256" key="8">
    <source>
        <dbReference type="ARBA" id="ARBA00023187"/>
    </source>
</evidence>
<dbReference type="InterPro" id="IPR029000">
    <property type="entry name" value="Cyclophilin-like_dom_sf"/>
</dbReference>
<feature type="coiled-coil region" evidence="11">
    <location>
        <begin position="195"/>
        <end position="258"/>
    </location>
</feature>
<dbReference type="PANTHER" id="PTHR11071:SF561">
    <property type="entry name" value="PEPTIDYL-PROLYL CIS-TRANS ISOMERASE D-RELATED"/>
    <property type="match status" value="1"/>
</dbReference>
<keyword evidence="10" id="KW-0539">Nucleus</keyword>
<accession>A0AAD1UR23</accession>
<reference evidence="13" key="1">
    <citation type="submission" date="2023-07" db="EMBL/GenBank/DDBJ databases">
        <authorList>
            <consortium name="AG Swart"/>
            <person name="Singh M."/>
            <person name="Singh A."/>
            <person name="Seah K."/>
            <person name="Emmerich C."/>
        </authorList>
    </citation>
    <scope>NUCLEOTIDE SEQUENCE</scope>
    <source>
        <strain evidence="13">DP1</strain>
    </source>
</reference>
<dbReference type="GO" id="GO:0003755">
    <property type="term" value="F:peptidyl-prolyl cis-trans isomerase activity"/>
    <property type="evidence" value="ECO:0007669"/>
    <property type="project" value="UniProtKB-KW"/>
</dbReference>
<dbReference type="GO" id="GO:0016018">
    <property type="term" value="F:cyclosporin A binding"/>
    <property type="evidence" value="ECO:0007669"/>
    <property type="project" value="TreeGrafter"/>
</dbReference>
<evidence type="ECO:0000256" key="1">
    <source>
        <dbReference type="ARBA" id="ARBA00000971"/>
    </source>
</evidence>
<keyword evidence="14" id="KW-1185">Reference proteome</keyword>
<organism evidence="13 14">
    <name type="scientific">Euplotes crassus</name>
    <dbReference type="NCBI Taxonomy" id="5936"/>
    <lineage>
        <taxon>Eukaryota</taxon>
        <taxon>Sar</taxon>
        <taxon>Alveolata</taxon>
        <taxon>Ciliophora</taxon>
        <taxon>Intramacronucleata</taxon>
        <taxon>Spirotrichea</taxon>
        <taxon>Hypotrichia</taxon>
        <taxon>Euplotida</taxon>
        <taxon>Euplotidae</taxon>
        <taxon>Moneuplotes</taxon>
    </lineage>
</organism>